<keyword evidence="4 18" id="KW-0812">Transmembrane</keyword>
<dbReference type="AlphaFoldDB" id="A0A8J6A0U8"/>
<gene>
    <name evidence="21" type="ORF">J0S82_012745</name>
</gene>
<dbReference type="GO" id="GO:0038023">
    <property type="term" value="F:signaling receptor activity"/>
    <property type="evidence" value="ECO:0007669"/>
    <property type="project" value="InterPro"/>
</dbReference>
<evidence type="ECO:0000256" key="5">
    <source>
        <dbReference type="ARBA" id="ARBA00022723"/>
    </source>
</evidence>
<keyword evidence="22" id="KW-1185">Reference proteome</keyword>
<evidence type="ECO:0000313" key="21">
    <source>
        <dbReference type="EMBL" id="KAG8513434.1"/>
    </source>
</evidence>
<feature type="transmembrane region" description="Helical" evidence="18">
    <location>
        <begin position="270"/>
        <end position="292"/>
    </location>
</feature>
<feature type="non-terminal residue" evidence="21">
    <location>
        <position position="343"/>
    </location>
</feature>
<feature type="domain" description="Ionotropic glutamate receptor C-terminal" evidence="19">
    <location>
        <begin position="72"/>
        <end position="313"/>
    </location>
</feature>
<evidence type="ECO:0000256" key="10">
    <source>
        <dbReference type="ARBA" id="ARBA00023136"/>
    </source>
</evidence>
<evidence type="ECO:0000256" key="12">
    <source>
        <dbReference type="ARBA" id="ARBA00023180"/>
    </source>
</evidence>
<dbReference type="Gene3D" id="1.10.287.70">
    <property type="match status" value="1"/>
</dbReference>
<comment type="caution">
    <text evidence="21">The sequence shown here is derived from an EMBL/GenBank/DDBJ whole genome shotgun (WGS) entry which is preliminary data.</text>
</comment>
<evidence type="ECO:0000256" key="7">
    <source>
        <dbReference type="ARBA" id="ARBA00022989"/>
    </source>
</evidence>
<feature type="domain" description="Ionotropic glutamate receptor L-glutamate and glycine-binding" evidence="20">
    <location>
        <begin position="80"/>
        <end position="143"/>
    </location>
</feature>
<name>A0A8J6A0U8_GALPY</name>
<feature type="binding site" evidence="16">
    <location>
        <position position="159"/>
    </location>
    <ligand>
        <name>L-glutamate</name>
        <dbReference type="ChEBI" id="CHEBI:29985"/>
    </ligand>
</feature>
<evidence type="ECO:0000259" key="19">
    <source>
        <dbReference type="SMART" id="SM00079"/>
    </source>
</evidence>
<keyword evidence="7 18" id="KW-1133">Transmembrane helix</keyword>
<comment type="subcellular location">
    <subcellularLocation>
        <location evidence="1">Cell membrane</location>
        <topology evidence="1">Multi-pass membrane protein</topology>
    </subcellularLocation>
    <subcellularLocation>
        <location evidence="18">Postsynaptic cell membrane</location>
        <topology evidence="18">Multi-pass membrane protein</topology>
    </subcellularLocation>
</comment>
<dbReference type="GO" id="GO:0045211">
    <property type="term" value="C:postsynaptic membrane"/>
    <property type="evidence" value="ECO:0007669"/>
    <property type="project" value="UniProtKB-SubCell"/>
</dbReference>
<dbReference type="GO" id="GO:0015276">
    <property type="term" value="F:ligand-gated monoatomic ion channel activity"/>
    <property type="evidence" value="ECO:0007669"/>
    <property type="project" value="InterPro"/>
</dbReference>
<feature type="transmembrane region" description="Helical" evidence="18">
    <location>
        <begin position="198"/>
        <end position="220"/>
    </location>
</feature>
<organism evidence="21 22">
    <name type="scientific">Galemys pyrenaicus</name>
    <name type="common">Iberian desman</name>
    <name type="synonym">Pyrenean desman</name>
    <dbReference type="NCBI Taxonomy" id="202257"/>
    <lineage>
        <taxon>Eukaryota</taxon>
        <taxon>Metazoa</taxon>
        <taxon>Chordata</taxon>
        <taxon>Craniata</taxon>
        <taxon>Vertebrata</taxon>
        <taxon>Euteleostomi</taxon>
        <taxon>Mammalia</taxon>
        <taxon>Eutheria</taxon>
        <taxon>Laurasiatheria</taxon>
        <taxon>Eulipotyphla</taxon>
        <taxon>Talpidae</taxon>
        <taxon>Galemys</taxon>
    </lineage>
</organism>
<dbReference type="SMART" id="SM00079">
    <property type="entry name" value="PBPe"/>
    <property type="match status" value="1"/>
</dbReference>
<reference evidence="21" key="1">
    <citation type="journal article" date="2021" name="Evol. Appl.">
        <title>The genome of the Pyrenean desman and the effects of bottlenecks and inbreeding on the genomic landscape of an endangered species.</title>
        <authorList>
            <person name="Escoda L."/>
            <person name="Castresana J."/>
        </authorList>
    </citation>
    <scope>NUCLEOTIDE SEQUENCE</scope>
    <source>
        <strain evidence="21">IBE-C5619</strain>
    </source>
</reference>
<dbReference type="Pfam" id="PF00060">
    <property type="entry name" value="Lig_chan"/>
    <property type="match status" value="1"/>
</dbReference>
<evidence type="ECO:0000256" key="17">
    <source>
        <dbReference type="PIRSR" id="PIRSR601508-2"/>
    </source>
</evidence>
<dbReference type="SMART" id="SM00918">
    <property type="entry name" value="Lig_chan-Glu_bd"/>
    <property type="match status" value="1"/>
</dbReference>
<evidence type="ECO:0000313" key="22">
    <source>
        <dbReference type="Proteomes" id="UP000700334"/>
    </source>
</evidence>
<dbReference type="InterPro" id="IPR019594">
    <property type="entry name" value="Glu/Gly-bd"/>
</dbReference>
<keyword evidence="13 18" id="KW-0628">Postsynaptic cell membrane</keyword>
<evidence type="ECO:0000259" key="20">
    <source>
        <dbReference type="SMART" id="SM00918"/>
    </source>
</evidence>
<feature type="binding site" evidence="16">
    <location>
        <position position="154"/>
    </location>
    <ligand>
        <name>L-glutamate</name>
        <dbReference type="ChEBI" id="CHEBI:29985"/>
    </ligand>
</feature>
<comment type="function">
    <text evidence="18">Receptor for glutamate that functions as a ligand-gated ion channel in the central nervous system and plays an important role in excitatory synaptic transmission. L-glutamate acts as an excitatory neurotransmitter at many synapses in the central nervous system.</text>
</comment>
<keyword evidence="2 18" id="KW-0813">Transport</keyword>
<dbReference type="GO" id="GO:0046872">
    <property type="term" value="F:metal ion binding"/>
    <property type="evidence" value="ECO:0007669"/>
    <property type="project" value="UniProtKB-KW"/>
</dbReference>
<evidence type="ECO:0000256" key="18">
    <source>
        <dbReference type="RuleBase" id="RU367118"/>
    </source>
</evidence>
<keyword evidence="14 18" id="KW-1071">Ligand-gated ion channel</keyword>
<dbReference type="SUPFAM" id="SSF53850">
    <property type="entry name" value="Periplasmic binding protein-like II"/>
    <property type="match status" value="1"/>
</dbReference>
<evidence type="ECO:0000256" key="14">
    <source>
        <dbReference type="ARBA" id="ARBA00023286"/>
    </source>
</evidence>
<evidence type="ECO:0000256" key="11">
    <source>
        <dbReference type="ARBA" id="ARBA00023170"/>
    </source>
</evidence>
<dbReference type="Gene3D" id="3.40.190.10">
    <property type="entry name" value="Periplasmic binding protein-like II"/>
    <property type="match status" value="1"/>
</dbReference>
<evidence type="ECO:0000256" key="6">
    <source>
        <dbReference type="ARBA" id="ARBA00022833"/>
    </source>
</evidence>
<feature type="site" description="Crucial to convey clamshell closure to channel opening" evidence="17">
    <location>
        <position position="303"/>
    </location>
</feature>
<dbReference type="Proteomes" id="UP000700334">
    <property type="component" value="Unassembled WGS sequence"/>
</dbReference>
<evidence type="ECO:0000256" key="8">
    <source>
        <dbReference type="ARBA" id="ARBA00023018"/>
    </source>
</evidence>
<evidence type="ECO:0000256" key="2">
    <source>
        <dbReference type="ARBA" id="ARBA00022448"/>
    </source>
</evidence>
<dbReference type="InterPro" id="IPR015683">
    <property type="entry name" value="Ionotropic_Glu_rcpt"/>
</dbReference>
<dbReference type="PRINTS" id="PR00177">
    <property type="entry name" value="NMDARECEPTOR"/>
</dbReference>
<dbReference type="FunFam" id="3.40.190.10:FF:000009">
    <property type="entry name" value="Putative glutamate receptor ionotropic NMDA 2B"/>
    <property type="match status" value="1"/>
</dbReference>
<accession>A0A8J6A0U8</accession>
<protein>
    <recommendedName>
        <fullName evidence="18">Glutamate receptor</fullName>
    </recommendedName>
</protein>
<evidence type="ECO:0000256" key="9">
    <source>
        <dbReference type="ARBA" id="ARBA00023065"/>
    </source>
</evidence>
<keyword evidence="5" id="KW-0479">Metal-binding</keyword>
<evidence type="ECO:0000256" key="3">
    <source>
        <dbReference type="ARBA" id="ARBA00022475"/>
    </source>
</evidence>
<keyword evidence="9 18" id="KW-0406">Ion transport</keyword>
<evidence type="ECO:0000256" key="15">
    <source>
        <dbReference type="ARBA" id="ARBA00023303"/>
    </source>
</evidence>
<comment type="similarity">
    <text evidence="18">Belongs to the glutamate-gated ion channel (TC 1.A.10.1) family.</text>
</comment>
<keyword evidence="12" id="KW-0325">Glycoprotein</keyword>
<evidence type="ECO:0000256" key="1">
    <source>
        <dbReference type="ARBA" id="ARBA00004651"/>
    </source>
</evidence>
<keyword evidence="3 18" id="KW-1003">Cell membrane</keyword>
<sequence>VGGAGNTGVSVFPMQVGKWENQTLSLRHAVWPRYKSFSDCEPDDNHLSIVTLEEAPFVIVEDIDPLTETCVRSTVPCRKFVKINNSTNEGMNVKKCCKGFCIDILKKLSRTVKFTYDLYLVTNGKHGKKVNNVWNGMIGEVVYQRAVMAVGSLTINEERSEVVDFSVPFVETGISVMVSRSNGTVSPSAFLEPFSASVWVMMFVMLLIVSAIAVFVFEYFSPVGYNRNLAKGKAPHGPSFTIGKAIWLLWGLVFNNSVPVQNPKGTTSKIMVSVWAFFAVIFLASYTANLAAFMIQEEFVDQVTGLSDKKVRSPCSRSAKALVLNELPLKGEISDCSSKPTSS</sequence>
<evidence type="ECO:0000256" key="13">
    <source>
        <dbReference type="ARBA" id="ARBA00023257"/>
    </source>
</evidence>
<keyword evidence="15 18" id="KW-0407">Ion channel</keyword>
<dbReference type="OrthoDB" id="5984008at2759"/>
<evidence type="ECO:0000256" key="16">
    <source>
        <dbReference type="PIRSR" id="PIRSR601508-1"/>
    </source>
</evidence>
<dbReference type="PANTHER" id="PTHR18966">
    <property type="entry name" value="IONOTROPIC GLUTAMATE RECEPTOR"/>
    <property type="match status" value="1"/>
</dbReference>
<dbReference type="Pfam" id="PF10613">
    <property type="entry name" value="Lig_chan-Glu_bd"/>
    <property type="match status" value="1"/>
</dbReference>
<evidence type="ECO:0000256" key="4">
    <source>
        <dbReference type="ARBA" id="ARBA00022692"/>
    </source>
</evidence>
<proteinExistence type="inferred from homology"/>
<keyword evidence="11 18" id="KW-0675">Receptor</keyword>
<keyword evidence="10 18" id="KW-0472">Membrane</keyword>
<dbReference type="InterPro" id="IPR001320">
    <property type="entry name" value="Iontro_rcpt_C"/>
</dbReference>
<keyword evidence="8 18" id="KW-0770">Synapse</keyword>
<keyword evidence="6" id="KW-0862">Zinc</keyword>
<dbReference type="EMBL" id="JAGFMF010011768">
    <property type="protein sequence ID" value="KAG8513434.1"/>
    <property type="molecule type" value="Genomic_DNA"/>
</dbReference>
<dbReference type="InterPro" id="IPR001508">
    <property type="entry name" value="Iono_Glu_rcpt_met"/>
</dbReference>